<accession>A0ABW5V1J3</accession>
<proteinExistence type="predicted"/>
<protein>
    <submittedName>
        <fullName evidence="1">Uncharacterized protein</fullName>
    </submittedName>
</protein>
<dbReference type="EMBL" id="JBHUNA010000003">
    <property type="protein sequence ID" value="MFD2759842.1"/>
    <property type="molecule type" value="Genomic_DNA"/>
</dbReference>
<comment type="caution">
    <text evidence="1">The sequence shown here is derived from an EMBL/GenBank/DDBJ whole genome shotgun (WGS) entry which is preliminary data.</text>
</comment>
<reference evidence="2" key="1">
    <citation type="journal article" date="2019" name="Int. J. Syst. Evol. Microbiol.">
        <title>The Global Catalogue of Microorganisms (GCM) 10K type strain sequencing project: providing services to taxonomists for standard genome sequencing and annotation.</title>
        <authorList>
            <consortium name="The Broad Institute Genomics Platform"/>
            <consortium name="The Broad Institute Genome Sequencing Center for Infectious Disease"/>
            <person name="Wu L."/>
            <person name="Ma J."/>
        </authorList>
    </citation>
    <scope>NUCLEOTIDE SEQUENCE [LARGE SCALE GENOMIC DNA]</scope>
    <source>
        <strain evidence="2">TISTR 1535</strain>
    </source>
</reference>
<keyword evidence="2" id="KW-1185">Reference proteome</keyword>
<evidence type="ECO:0000313" key="1">
    <source>
        <dbReference type="EMBL" id="MFD2759842.1"/>
    </source>
</evidence>
<evidence type="ECO:0000313" key="2">
    <source>
        <dbReference type="Proteomes" id="UP001597502"/>
    </source>
</evidence>
<dbReference type="Proteomes" id="UP001597502">
    <property type="component" value="Unassembled WGS sequence"/>
</dbReference>
<gene>
    <name evidence="1" type="ORF">ACFSUO_02410</name>
</gene>
<organism evidence="1 2">
    <name type="scientific">Lentibacillus juripiscarius</name>
    <dbReference type="NCBI Taxonomy" id="257446"/>
    <lineage>
        <taxon>Bacteria</taxon>
        <taxon>Bacillati</taxon>
        <taxon>Bacillota</taxon>
        <taxon>Bacilli</taxon>
        <taxon>Bacillales</taxon>
        <taxon>Bacillaceae</taxon>
        <taxon>Lentibacillus</taxon>
    </lineage>
</organism>
<name>A0ABW5V1J3_9BACI</name>
<sequence>MYAVENCFHWIGFHIVNRLLEEGCRVDGIDDLSTEKKENLAMFVGRNELFRHLPVIQESSGYNAIITVDDQMVKMHREEPVTIQLPLLFGEWMPMNQDGVYNGDEFVPFAAKEFTSRAVYIDDFLTGFLQWLQASSLPSELNVKSVHDKSAEDARHEHFLFIRNQQPLEESIQSVKNHYRNYKKFY</sequence>
<dbReference type="RefSeq" id="WP_382390706.1">
    <property type="nucleotide sequence ID" value="NZ_JBHUNA010000003.1"/>
</dbReference>